<protein>
    <submittedName>
        <fullName evidence="1">Uncharacterized protein</fullName>
    </submittedName>
</protein>
<dbReference type="EMBL" id="FZMO01000161">
    <property type="protein sequence ID" value="SNQ48379.1"/>
    <property type="molecule type" value="Genomic_DNA"/>
</dbReference>
<organism evidence="1 2">
    <name type="scientific">Frankia canadensis</name>
    <dbReference type="NCBI Taxonomy" id="1836972"/>
    <lineage>
        <taxon>Bacteria</taxon>
        <taxon>Bacillati</taxon>
        <taxon>Actinomycetota</taxon>
        <taxon>Actinomycetes</taxon>
        <taxon>Frankiales</taxon>
        <taxon>Frankiaceae</taxon>
        <taxon>Frankia</taxon>
    </lineage>
</organism>
<dbReference type="Proteomes" id="UP000234331">
    <property type="component" value="Unassembled WGS sequence"/>
</dbReference>
<proteinExistence type="predicted"/>
<dbReference type="AlphaFoldDB" id="A0A2I2KRV4"/>
<evidence type="ECO:0000313" key="1">
    <source>
        <dbReference type="EMBL" id="SNQ48379.1"/>
    </source>
</evidence>
<keyword evidence="2" id="KW-1185">Reference proteome</keyword>
<accession>A0A2I2KRV4</accession>
<name>A0A2I2KRV4_9ACTN</name>
<evidence type="ECO:0000313" key="2">
    <source>
        <dbReference type="Proteomes" id="UP000234331"/>
    </source>
</evidence>
<gene>
    <name evidence="1" type="ORF">FRACA_2430003</name>
</gene>
<reference evidence="1 2" key="1">
    <citation type="submission" date="2017-06" db="EMBL/GenBank/DDBJ databases">
        <authorList>
            <person name="Kim H.J."/>
            <person name="Triplett B.A."/>
        </authorList>
    </citation>
    <scope>NUCLEOTIDE SEQUENCE [LARGE SCALE GENOMIC DNA]</scope>
    <source>
        <strain evidence="1">FRACA_ARgP5</strain>
    </source>
</reference>
<dbReference type="RefSeq" id="WP_101832068.1">
    <property type="nucleotide sequence ID" value="NZ_FZMO01000161.1"/>
</dbReference>
<sequence>MTARRGRLAAIALTVALVNVAAAVLVRGGGSPPATGRPVAAAVAPPGLLAGRLVPQGDGRPSPVPVGLDGCDYNYADGDTGRRICVPRTAPPGQRIDCAYLRAHGIRSVRVIGDDSRRLAGGPTGAPRGTVLCAL</sequence>
<dbReference type="OrthoDB" id="3218214at2"/>